<gene>
    <name evidence="1" type="ORF">Y958_30775</name>
</gene>
<accession>A0A248K4D6</accession>
<keyword evidence="1" id="KW-0808">Transferase</keyword>
<dbReference type="Gene3D" id="3.40.50.300">
    <property type="entry name" value="P-loop containing nucleotide triphosphate hydrolases"/>
    <property type="match status" value="1"/>
</dbReference>
<dbReference type="EMBL" id="CP022113">
    <property type="protein sequence ID" value="ASG25324.1"/>
    <property type="molecule type" value="Genomic_DNA"/>
</dbReference>
<sequence>MTASLDLVEGLLRRRLDEVPRRPFILGICGAQGSGKSTLADGLAERLAASGLRVAVLSLDDLYLTKEERQDLARDVHPLLATRGVPGTHDVRLGLAALDGLGTPGRTLLPRFDKAVDSRAAEGAWVEGPVDVVLFEGWCVGAVPQDAADLAAPVNELERDRDARGEWRRHVNAALAGDYQRLFGRLDALVLLAAPDFAVVRGWRIQQEEGLRAKLRAAGKPTDGTMTDDQVSRFIQFYERLTRHILAEMPGRADLTLRLDAARQVV</sequence>
<name>A0A248K4D6_9PROT</name>
<dbReference type="AlphaFoldDB" id="A0A248K4D6"/>
<reference evidence="1 2" key="1">
    <citation type="submission" date="2017-06" db="EMBL/GenBank/DDBJ databases">
        <title>Complete genome sequence of Nitrospirillum amazonense strain CBAmC, an endophytic nitrogen-fixing and plant growth-promoting bacterium, isolated from sugarcane.</title>
        <authorList>
            <person name="Schwab S."/>
            <person name="dos Santos Teixeira K.R."/>
            <person name="Simoes Araujo J.L."/>
            <person name="Soares Vidal M."/>
            <person name="Borges de Freitas H.R."/>
            <person name="Rivello Crivelaro A.L."/>
            <person name="Bueno de Camargo Nunes A."/>
            <person name="dos Santos C.M."/>
            <person name="Palmeira da Silva Rosa D."/>
            <person name="da Silva Padilha D."/>
            <person name="da Silva E."/>
            <person name="Araujo Terra L."/>
            <person name="Soares Mendes V."/>
            <person name="Farinelli L."/>
            <person name="Magalhaes Cruz L."/>
            <person name="Baldani J.I."/>
        </authorList>
    </citation>
    <scope>NUCLEOTIDE SEQUENCE [LARGE SCALE GENOMIC DNA]</scope>
    <source>
        <strain evidence="1 2">CBAmC</strain>
    </source>
</reference>
<proteinExistence type="predicted"/>
<dbReference type="RefSeq" id="WP_088875691.1">
    <property type="nucleotide sequence ID" value="NZ_CP022113.1"/>
</dbReference>
<protein>
    <submittedName>
        <fullName evidence="1">Kinase</fullName>
    </submittedName>
</protein>
<dbReference type="InterPro" id="IPR027417">
    <property type="entry name" value="P-loop_NTPase"/>
</dbReference>
<dbReference type="Pfam" id="PF03308">
    <property type="entry name" value="MeaB"/>
    <property type="match status" value="1"/>
</dbReference>
<keyword evidence="1" id="KW-0418">Kinase</keyword>
<keyword evidence="2" id="KW-1185">Reference proteome</keyword>
<organism evidence="1 2">
    <name type="scientific">Nitrospirillum viridazoti CBAmc</name>
    <dbReference type="NCBI Taxonomy" id="1441467"/>
    <lineage>
        <taxon>Bacteria</taxon>
        <taxon>Pseudomonadati</taxon>
        <taxon>Pseudomonadota</taxon>
        <taxon>Alphaproteobacteria</taxon>
        <taxon>Rhodospirillales</taxon>
        <taxon>Azospirillaceae</taxon>
        <taxon>Nitrospirillum</taxon>
        <taxon>Nitrospirillum viridazoti</taxon>
    </lineage>
</organism>
<dbReference type="SUPFAM" id="SSF52540">
    <property type="entry name" value="P-loop containing nucleoside triphosphate hydrolases"/>
    <property type="match status" value="1"/>
</dbReference>
<evidence type="ECO:0000313" key="2">
    <source>
        <dbReference type="Proteomes" id="UP000197153"/>
    </source>
</evidence>
<dbReference type="KEGG" id="nao:Y958_30775"/>
<dbReference type="Proteomes" id="UP000197153">
    <property type="component" value="Chromosome 4"/>
</dbReference>
<evidence type="ECO:0000313" key="1">
    <source>
        <dbReference type="EMBL" id="ASG25324.1"/>
    </source>
</evidence>
<dbReference type="PANTHER" id="PTHR10285">
    <property type="entry name" value="URIDINE KINASE"/>
    <property type="match status" value="1"/>
</dbReference>
<dbReference type="GO" id="GO:0016301">
    <property type="term" value="F:kinase activity"/>
    <property type="evidence" value="ECO:0007669"/>
    <property type="project" value="UniProtKB-KW"/>
</dbReference>